<gene>
    <name evidence="2" type="ordered locus">Tbd_0939</name>
</gene>
<sequence length="105" mass="12272">MRLRDDLQDALRRHTRKGGKTSRRRQVDRIYQFLGFCSAKGIRAPEQIGKRHVHEWFEESHFSASTLRDKFYAVSLLWEIMGRGQPPNPENTLAKTNPPRPDPQS</sequence>
<dbReference type="AlphaFoldDB" id="Q3SK98"/>
<evidence type="ECO:0000313" key="2">
    <source>
        <dbReference type="EMBL" id="AAZ96892.1"/>
    </source>
</evidence>
<feature type="region of interest" description="Disordered" evidence="1">
    <location>
        <begin position="1"/>
        <end position="24"/>
    </location>
</feature>
<dbReference type="KEGG" id="tbd:Tbd_0939"/>
<feature type="compositionally biased region" description="Basic and acidic residues" evidence="1">
    <location>
        <begin position="1"/>
        <end position="12"/>
    </location>
</feature>
<dbReference type="eggNOG" id="ENOG5033BN7">
    <property type="taxonomic scope" value="Bacteria"/>
</dbReference>
<evidence type="ECO:0000256" key="1">
    <source>
        <dbReference type="SAM" id="MobiDB-lite"/>
    </source>
</evidence>
<dbReference type="STRING" id="292415.Tbd_0939"/>
<evidence type="ECO:0000313" key="3">
    <source>
        <dbReference type="Proteomes" id="UP000008291"/>
    </source>
</evidence>
<dbReference type="Proteomes" id="UP000008291">
    <property type="component" value="Chromosome"/>
</dbReference>
<proteinExistence type="predicted"/>
<keyword evidence="3" id="KW-1185">Reference proteome</keyword>
<dbReference type="HOGENOM" id="CLU_2235331_0_0_4"/>
<protein>
    <recommendedName>
        <fullName evidence="4">Core-binding (CB) domain-containing protein</fullName>
    </recommendedName>
</protein>
<reference evidence="2 3" key="1">
    <citation type="journal article" date="2006" name="J. Bacteriol.">
        <title>The genome sequence of the obligately chemolithoautotrophic, facultatively anaerobic bacterium Thiobacillus denitrificans.</title>
        <authorList>
            <person name="Beller H.R."/>
            <person name="Chain P.S."/>
            <person name="Letain T.E."/>
            <person name="Chakicherla A."/>
            <person name="Larimer F.W."/>
            <person name="Richardson P.M."/>
            <person name="Coleman M.A."/>
            <person name="Wood A.P."/>
            <person name="Kelly D.P."/>
        </authorList>
    </citation>
    <scope>NUCLEOTIDE SEQUENCE [LARGE SCALE GENOMIC DNA]</scope>
    <source>
        <strain evidence="2 3">ATCC 25259</strain>
    </source>
</reference>
<dbReference type="EMBL" id="CP000116">
    <property type="protein sequence ID" value="AAZ96892.1"/>
    <property type="molecule type" value="Genomic_DNA"/>
</dbReference>
<accession>Q3SK98</accession>
<organism evidence="2 3">
    <name type="scientific">Thiobacillus denitrificans (strain ATCC 25259 / T1)</name>
    <dbReference type="NCBI Taxonomy" id="292415"/>
    <lineage>
        <taxon>Bacteria</taxon>
        <taxon>Pseudomonadati</taxon>
        <taxon>Pseudomonadota</taxon>
        <taxon>Betaproteobacteria</taxon>
        <taxon>Nitrosomonadales</taxon>
        <taxon>Thiobacillaceae</taxon>
        <taxon>Thiobacillus</taxon>
    </lineage>
</organism>
<feature type="region of interest" description="Disordered" evidence="1">
    <location>
        <begin position="83"/>
        <end position="105"/>
    </location>
</feature>
<feature type="compositionally biased region" description="Basic residues" evidence="1">
    <location>
        <begin position="13"/>
        <end position="24"/>
    </location>
</feature>
<name>Q3SK98_THIDA</name>
<evidence type="ECO:0008006" key="4">
    <source>
        <dbReference type="Google" id="ProtNLM"/>
    </source>
</evidence>